<dbReference type="Gene3D" id="3.30.160.60">
    <property type="entry name" value="Classic Zinc Finger"/>
    <property type="match status" value="1"/>
</dbReference>
<dbReference type="SUPFAM" id="SSF57667">
    <property type="entry name" value="beta-beta-alpha zinc fingers"/>
    <property type="match status" value="1"/>
</dbReference>
<name>A0A2T7NCV8_POMCA</name>
<dbReference type="Proteomes" id="UP000245119">
    <property type="component" value="Linkage Group LG14"/>
</dbReference>
<reference evidence="4 5" key="1">
    <citation type="submission" date="2018-04" db="EMBL/GenBank/DDBJ databases">
        <title>The genome of golden apple snail Pomacea canaliculata provides insight into stress tolerance and invasive adaptation.</title>
        <authorList>
            <person name="Liu C."/>
            <person name="Liu B."/>
            <person name="Ren Y."/>
            <person name="Zhang Y."/>
            <person name="Wang H."/>
            <person name="Li S."/>
            <person name="Jiang F."/>
            <person name="Yin L."/>
            <person name="Zhang G."/>
            <person name="Qian W."/>
            <person name="Fan W."/>
        </authorList>
    </citation>
    <scope>NUCLEOTIDE SEQUENCE [LARGE SCALE GENOMIC DNA]</scope>
    <source>
        <strain evidence="4">SZHN2017</strain>
        <tissue evidence="4">Muscle</tissue>
    </source>
</reference>
<evidence type="ECO:0000256" key="1">
    <source>
        <dbReference type="PROSITE-ProRule" id="PRU00042"/>
    </source>
</evidence>
<keyword evidence="1" id="KW-0479">Metal-binding</keyword>
<evidence type="ECO:0000313" key="5">
    <source>
        <dbReference type="Proteomes" id="UP000245119"/>
    </source>
</evidence>
<dbReference type="InterPro" id="IPR036236">
    <property type="entry name" value="Znf_C2H2_sf"/>
</dbReference>
<dbReference type="PROSITE" id="PS50157">
    <property type="entry name" value="ZINC_FINGER_C2H2_2"/>
    <property type="match status" value="2"/>
</dbReference>
<keyword evidence="1" id="KW-0863">Zinc-finger</keyword>
<sequence length="111" mass="12424">MATVHDLPGFKAPQGRPPRFKYNRTDEDVQCCSACGEKFFYKAQLVQHVHSTHIAAFPYHCDTCQQGFLEEQFLQVHRLKAHGVPIKQQEDEVEGAASVESLSPSCSDVSC</sequence>
<proteinExistence type="predicted"/>
<protein>
    <recommendedName>
        <fullName evidence="3">C2H2-type domain-containing protein</fullName>
    </recommendedName>
</protein>
<gene>
    <name evidence="4" type="ORF">C0Q70_21560</name>
</gene>
<feature type="compositionally biased region" description="Polar residues" evidence="2">
    <location>
        <begin position="100"/>
        <end position="111"/>
    </location>
</feature>
<keyword evidence="5" id="KW-1185">Reference proteome</keyword>
<dbReference type="EMBL" id="PZQS01000014">
    <property type="protein sequence ID" value="PVD19001.1"/>
    <property type="molecule type" value="Genomic_DNA"/>
</dbReference>
<feature type="region of interest" description="Disordered" evidence="2">
    <location>
        <begin position="90"/>
        <end position="111"/>
    </location>
</feature>
<evidence type="ECO:0000256" key="2">
    <source>
        <dbReference type="SAM" id="MobiDB-lite"/>
    </source>
</evidence>
<dbReference type="InterPro" id="IPR013087">
    <property type="entry name" value="Znf_C2H2_type"/>
</dbReference>
<accession>A0A2T7NCV8</accession>
<dbReference type="OrthoDB" id="6066510at2759"/>
<dbReference type="SMART" id="SM00355">
    <property type="entry name" value="ZnF_C2H2"/>
    <property type="match status" value="2"/>
</dbReference>
<dbReference type="GO" id="GO:0008270">
    <property type="term" value="F:zinc ion binding"/>
    <property type="evidence" value="ECO:0007669"/>
    <property type="project" value="UniProtKB-KW"/>
</dbReference>
<comment type="caution">
    <text evidence="4">The sequence shown here is derived from an EMBL/GenBank/DDBJ whole genome shotgun (WGS) entry which is preliminary data.</text>
</comment>
<evidence type="ECO:0000313" key="4">
    <source>
        <dbReference type="EMBL" id="PVD19001.1"/>
    </source>
</evidence>
<feature type="domain" description="C2H2-type" evidence="3">
    <location>
        <begin position="30"/>
        <end position="58"/>
    </location>
</feature>
<feature type="domain" description="C2H2-type" evidence="3">
    <location>
        <begin position="59"/>
        <end position="82"/>
    </location>
</feature>
<evidence type="ECO:0000259" key="3">
    <source>
        <dbReference type="PROSITE" id="PS50157"/>
    </source>
</evidence>
<dbReference type="AlphaFoldDB" id="A0A2T7NCV8"/>
<dbReference type="PROSITE" id="PS00028">
    <property type="entry name" value="ZINC_FINGER_C2H2_1"/>
    <property type="match status" value="2"/>
</dbReference>
<organism evidence="4 5">
    <name type="scientific">Pomacea canaliculata</name>
    <name type="common">Golden apple snail</name>
    <dbReference type="NCBI Taxonomy" id="400727"/>
    <lineage>
        <taxon>Eukaryota</taxon>
        <taxon>Metazoa</taxon>
        <taxon>Spiralia</taxon>
        <taxon>Lophotrochozoa</taxon>
        <taxon>Mollusca</taxon>
        <taxon>Gastropoda</taxon>
        <taxon>Caenogastropoda</taxon>
        <taxon>Architaenioglossa</taxon>
        <taxon>Ampullarioidea</taxon>
        <taxon>Ampullariidae</taxon>
        <taxon>Pomacea</taxon>
    </lineage>
</organism>
<keyword evidence="1" id="KW-0862">Zinc</keyword>